<reference evidence="8 9" key="1">
    <citation type="journal article" date="2016" name="J. Microbiol.">
        <title>Dankookia rubra gen. nov., sp. nov., an alphaproteobacterium isolated from sediment of a shallow stream.</title>
        <authorList>
            <person name="Kim W.H."/>
            <person name="Kim D.H."/>
            <person name="Kang K."/>
            <person name="Ahn T.Y."/>
        </authorList>
    </citation>
    <scope>NUCLEOTIDE SEQUENCE [LARGE SCALE GENOMIC DNA]</scope>
    <source>
        <strain evidence="8 9">JCM30602</strain>
    </source>
</reference>
<dbReference type="NCBIfam" id="TIGR02432">
    <property type="entry name" value="lysidine_TilS_N"/>
    <property type="match status" value="1"/>
</dbReference>
<evidence type="ECO:0000256" key="3">
    <source>
        <dbReference type="ARBA" id="ARBA00022694"/>
    </source>
</evidence>
<feature type="non-terminal residue" evidence="8">
    <location>
        <position position="274"/>
    </location>
</feature>
<feature type="domain" description="tRNA(Ile)-lysidine/2-thiocytidine synthase N-terminal" evidence="7">
    <location>
        <begin position="70"/>
        <end position="247"/>
    </location>
</feature>
<feature type="non-terminal residue" evidence="8">
    <location>
        <position position="1"/>
    </location>
</feature>
<keyword evidence="9" id="KW-1185">Reference proteome</keyword>
<evidence type="ECO:0000256" key="6">
    <source>
        <dbReference type="ARBA" id="ARBA00048539"/>
    </source>
</evidence>
<dbReference type="OrthoDB" id="9807403at2"/>
<keyword evidence="5" id="KW-0067">ATP-binding</keyword>
<dbReference type="AlphaFoldDB" id="A0A4R5PXC5"/>
<dbReference type="GO" id="GO:0008033">
    <property type="term" value="P:tRNA processing"/>
    <property type="evidence" value="ECO:0007669"/>
    <property type="project" value="UniProtKB-KW"/>
</dbReference>
<evidence type="ECO:0000313" key="8">
    <source>
        <dbReference type="EMBL" id="TDH52505.1"/>
    </source>
</evidence>
<dbReference type="Gene3D" id="3.40.50.620">
    <property type="entry name" value="HUPs"/>
    <property type="match status" value="1"/>
</dbReference>
<evidence type="ECO:0000256" key="5">
    <source>
        <dbReference type="ARBA" id="ARBA00022840"/>
    </source>
</evidence>
<dbReference type="CDD" id="cd01992">
    <property type="entry name" value="TilS_N"/>
    <property type="match status" value="1"/>
</dbReference>
<dbReference type="EMBL" id="SMSJ01000308">
    <property type="protein sequence ID" value="TDH52505.1"/>
    <property type="molecule type" value="Genomic_DNA"/>
</dbReference>
<dbReference type="PANTHER" id="PTHR43033:SF5">
    <property type="entry name" value="TRNA(ILE)-LYSIDINE SYNTHETASE"/>
    <property type="match status" value="1"/>
</dbReference>
<keyword evidence="2" id="KW-0436">Ligase</keyword>
<evidence type="ECO:0000256" key="4">
    <source>
        <dbReference type="ARBA" id="ARBA00022741"/>
    </source>
</evidence>
<organism evidence="8 9">
    <name type="scientific">Dankookia rubra</name>
    <dbReference type="NCBI Taxonomy" id="1442381"/>
    <lineage>
        <taxon>Bacteria</taxon>
        <taxon>Pseudomonadati</taxon>
        <taxon>Pseudomonadota</taxon>
        <taxon>Alphaproteobacteria</taxon>
        <taxon>Acetobacterales</taxon>
        <taxon>Roseomonadaceae</taxon>
        <taxon>Dankookia</taxon>
    </lineage>
</organism>
<dbReference type="RefSeq" id="WP_133293422.1">
    <property type="nucleotide sequence ID" value="NZ_SMSJ01000308.1"/>
</dbReference>
<dbReference type="InterPro" id="IPR014729">
    <property type="entry name" value="Rossmann-like_a/b/a_fold"/>
</dbReference>
<dbReference type="Pfam" id="PF01171">
    <property type="entry name" value="ATP_bind_3"/>
    <property type="match status" value="1"/>
</dbReference>
<dbReference type="GO" id="GO:0005524">
    <property type="term" value="F:ATP binding"/>
    <property type="evidence" value="ECO:0007669"/>
    <property type="project" value="UniProtKB-KW"/>
</dbReference>
<dbReference type="InterPro" id="IPR011063">
    <property type="entry name" value="TilS/TtcA_N"/>
</dbReference>
<keyword evidence="3" id="KW-0819">tRNA processing</keyword>
<evidence type="ECO:0000259" key="7">
    <source>
        <dbReference type="Pfam" id="PF01171"/>
    </source>
</evidence>
<dbReference type="Proteomes" id="UP000295096">
    <property type="component" value="Unassembled WGS sequence"/>
</dbReference>
<keyword evidence="4" id="KW-0547">Nucleotide-binding</keyword>
<proteinExistence type="inferred from homology"/>
<accession>A0A4R5PXC5</accession>
<protein>
    <recommendedName>
        <fullName evidence="1">tRNA(Ile)-lysidine synthetase</fullName>
        <ecNumber evidence="1">6.3.4.19</ecNumber>
    </recommendedName>
</protein>
<dbReference type="GO" id="GO:0032267">
    <property type="term" value="F:tRNA(Ile)-lysidine synthase activity"/>
    <property type="evidence" value="ECO:0007669"/>
    <property type="project" value="UniProtKB-EC"/>
</dbReference>
<evidence type="ECO:0000313" key="9">
    <source>
        <dbReference type="Proteomes" id="UP000295096"/>
    </source>
</evidence>
<name>A0A4R5PXC5_9PROT</name>
<sequence length="274" mass="26853">PDDAAPAAPVAPLRGCARAAPAARLDDAAPAALMAPLDDVASAALMAPLDDAEFAALMAPLGPFGPAPRIAAGVSGGPHSLALALLADRWARARGGALLALVVDHGLRPGSAAEAAGVAALLAGRGIAAEVLPLGLPAGAGLQERARAGRHAALLRACRAAGTPWLLLGHHRADQAETLLFRALRGSGAGGLAAMAAVRAAPEALLLRPLLGTPPARLEGVVAAAGLAPVRDPSNADPRFARIALRRTLADPAGAGAATAALAAAAAGFAARRG</sequence>
<evidence type="ECO:0000256" key="2">
    <source>
        <dbReference type="ARBA" id="ARBA00022598"/>
    </source>
</evidence>
<dbReference type="EC" id="6.3.4.19" evidence="1"/>
<comment type="caution">
    <text evidence="8">The sequence shown here is derived from an EMBL/GenBank/DDBJ whole genome shotgun (WGS) entry which is preliminary data.</text>
</comment>
<dbReference type="InterPro" id="IPR012795">
    <property type="entry name" value="tRNA_Ile_lys_synt_N"/>
</dbReference>
<dbReference type="PANTHER" id="PTHR43033">
    <property type="entry name" value="TRNA(ILE)-LYSIDINE SYNTHASE-RELATED"/>
    <property type="match status" value="1"/>
</dbReference>
<comment type="catalytic activity">
    <reaction evidence="6">
        <text>cytidine(34) in tRNA(Ile2) + L-lysine + ATP = lysidine(34) in tRNA(Ile2) + AMP + diphosphate + H(+)</text>
        <dbReference type="Rhea" id="RHEA:43744"/>
        <dbReference type="Rhea" id="RHEA-COMP:10625"/>
        <dbReference type="Rhea" id="RHEA-COMP:10670"/>
        <dbReference type="ChEBI" id="CHEBI:15378"/>
        <dbReference type="ChEBI" id="CHEBI:30616"/>
        <dbReference type="ChEBI" id="CHEBI:32551"/>
        <dbReference type="ChEBI" id="CHEBI:33019"/>
        <dbReference type="ChEBI" id="CHEBI:82748"/>
        <dbReference type="ChEBI" id="CHEBI:83665"/>
        <dbReference type="ChEBI" id="CHEBI:456215"/>
        <dbReference type="EC" id="6.3.4.19"/>
    </reaction>
</comment>
<dbReference type="SUPFAM" id="SSF52402">
    <property type="entry name" value="Adenine nucleotide alpha hydrolases-like"/>
    <property type="match status" value="1"/>
</dbReference>
<evidence type="ECO:0000256" key="1">
    <source>
        <dbReference type="ARBA" id="ARBA00013267"/>
    </source>
</evidence>
<gene>
    <name evidence="8" type="primary">tilS</name>
    <name evidence="8" type="ORF">E2C06_36740</name>
</gene>
<dbReference type="InterPro" id="IPR012094">
    <property type="entry name" value="tRNA_Ile_lys_synt"/>
</dbReference>
<dbReference type="HAMAP" id="MF_01161">
    <property type="entry name" value="tRNA_Ile_lys_synt"/>
    <property type="match status" value="1"/>
</dbReference>